<dbReference type="SUPFAM" id="SSF81383">
    <property type="entry name" value="F-box domain"/>
    <property type="match status" value="1"/>
</dbReference>
<accession>A0A484KY20</accession>
<keyword evidence="3" id="KW-1185">Reference proteome</keyword>
<dbReference type="PROSITE" id="PS50181">
    <property type="entry name" value="FBOX"/>
    <property type="match status" value="1"/>
</dbReference>
<reference evidence="2 3" key="1">
    <citation type="submission" date="2018-04" db="EMBL/GenBank/DDBJ databases">
        <authorList>
            <person name="Vogel A."/>
        </authorList>
    </citation>
    <scope>NUCLEOTIDE SEQUENCE [LARGE SCALE GENOMIC DNA]</scope>
</reference>
<proteinExistence type="predicted"/>
<gene>
    <name evidence="2" type="ORF">CCAM_LOCUS9122</name>
</gene>
<dbReference type="EMBL" id="OOIL02000603">
    <property type="protein sequence ID" value="VFQ67346.1"/>
    <property type="molecule type" value="Genomic_DNA"/>
</dbReference>
<dbReference type="PANTHER" id="PTHR31639">
    <property type="entry name" value="F-BOX PROTEIN-LIKE"/>
    <property type="match status" value="1"/>
</dbReference>
<dbReference type="Proteomes" id="UP000595140">
    <property type="component" value="Unassembled WGS sequence"/>
</dbReference>
<evidence type="ECO:0000313" key="2">
    <source>
        <dbReference type="EMBL" id="VFQ67346.1"/>
    </source>
</evidence>
<feature type="domain" description="F-box" evidence="1">
    <location>
        <begin position="29"/>
        <end position="66"/>
    </location>
</feature>
<dbReference type="PANTHER" id="PTHR31639:SF100">
    <property type="entry name" value="OS07G0160500 PROTEIN"/>
    <property type="match status" value="1"/>
</dbReference>
<dbReference type="Pfam" id="PF00646">
    <property type="entry name" value="F-box"/>
    <property type="match status" value="1"/>
</dbReference>
<protein>
    <recommendedName>
        <fullName evidence="1">F-box domain-containing protein</fullName>
    </recommendedName>
</protein>
<dbReference type="InterPro" id="IPR001810">
    <property type="entry name" value="F-box_dom"/>
</dbReference>
<evidence type="ECO:0000313" key="3">
    <source>
        <dbReference type="Proteomes" id="UP000595140"/>
    </source>
</evidence>
<sequence>MQLPLKTAKDIECIEKGGRVVQDVYSTVGGHISQLPDEMLEIILYKLTLRDAVRTSLVSSRWRHLVLTRACLIFDLSNMFGIESPSRFVVVEEIMNHPPKFGGRGGGRDDQVGDFIGHRRENPALKQNIELKPFVVIGGRGNLRAGEKPVEIEPSNKEQEEAAPFFVIWLRKTQLYGDVKLDVGYSRERQMGYMPESIATFSNLWSLMLALDHQAGDIMCKIIQLLKSCPRLYTLRIVLSTGVDKEHKKLESIVYRHERLTCFEILGTEYQIESCKYLLKLVLARRR</sequence>
<dbReference type="Gene3D" id="1.20.1280.50">
    <property type="match status" value="1"/>
</dbReference>
<dbReference type="SMART" id="SM00256">
    <property type="entry name" value="FBOX"/>
    <property type="match status" value="1"/>
</dbReference>
<dbReference type="OrthoDB" id="613853at2759"/>
<dbReference type="AlphaFoldDB" id="A0A484KY20"/>
<dbReference type="InterPro" id="IPR036047">
    <property type="entry name" value="F-box-like_dom_sf"/>
</dbReference>
<evidence type="ECO:0000259" key="1">
    <source>
        <dbReference type="PROSITE" id="PS50181"/>
    </source>
</evidence>
<organism evidence="2 3">
    <name type="scientific">Cuscuta campestris</name>
    <dbReference type="NCBI Taxonomy" id="132261"/>
    <lineage>
        <taxon>Eukaryota</taxon>
        <taxon>Viridiplantae</taxon>
        <taxon>Streptophyta</taxon>
        <taxon>Embryophyta</taxon>
        <taxon>Tracheophyta</taxon>
        <taxon>Spermatophyta</taxon>
        <taxon>Magnoliopsida</taxon>
        <taxon>eudicotyledons</taxon>
        <taxon>Gunneridae</taxon>
        <taxon>Pentapetalae</taxon>
        <taxon>asterids</taxon>
        <taxon>lamiids</taxon>
        <taxon>Solanales</taxon>
        <taxon>Convolvulaceae</taxon>
        <taxon>Cuscuteae</taxon>
        <taxon>Cuscuta</taxon>
        <taxon>Cuscuta subgen. Grammica</taxon>
        <taxon>Cuscuta sect. Cleistogrammica</taxon>
    </lineage>
</organism>
<name>A0A484KY20_9ASTE</name>